<dbReference type="Proteomes" id="UP000277108">
    <property type="component" value="Unassembled WGS sequence"/>
</dbReference>
<comment type="caution">
    <text evidence="1">The sequence shown here is derived from an EMBL/GenBank/DDBJ whole genome shotgun (WGS) entry which is preliminary data.</text>
</comment>
<evidence type="ECO:0000313" key="2">
    <source>
        <dbReference type="Proteomes" id="UP000277108"/>
    </source>
</evidence>
<dbReference type="EMBL" id="RKRK01000002">
    <property type="protein sequence ID" value="RPF57600.1"/>
    <property type="molecule type" value="Genomic_DNA"/>
</dbReference>
<dbReference type="OrthoDB" id="2440739at2"/>
<sequence length="67" mass="7368">MKYIITLFWGVLLFHMVNFILNSLAGGGPMDLVQATIASLIFGVIVILFALVLDLLAPKVDEESTHH</sequence>
<proteinExistence type="predicted"/>
<accession>A0A3N5BRD6</accession>
<dbReference type="STRING" id="1849491.BVH56_06490"/>
<keyword evidence="2" id="KW-1185">Reference proteome</keyword>
<dbReference type="Pfam" id="PF11151">
    <property type="entry name" value="DUF2929"/>
    <property type="match status" value="1"/>
</dbReference>
<accession>A0A1Q1G2J5</accession>
<name>A0A1Q1G2J5_9BACL</name>
<dbReference type="RefSeq" id="WP_077140663.1">
    <property type="nucleotide sequence ID" value="NZ_CBCSGK010000002.1"/>
</dbReference>
<protein>
    <submittedName>
        <fullName evidence="1">DUF2929 family protein</fullName>
    </submittedName>
</protein>
<gene>
    <name evidence="1" type="ORF">EDD62_0221</name>
</gene>
<dbReference type="InterPro" id="IPR021324">
    <property type="entry name" value="DUF2929"/>
</dbReference>
<dbReference type="AlphaFoldDB" id="A0A1Q1G2J5"/>
<reference evidence="1 2" key="1">
    <citation type="submission" date="2018-11" db="EMBL/GenBank/DDBJ databases">
        <title>Genomic Encyclopedia of Type Strains, Phase IV (KMG-IV): sequencing the most valuable type-strain genomes for metagenomic binning, comparative biology and taxonomic classification.</title>
        <authorList>
            <person name="Goeker M."/>
        </authorList>
    </citation>
    <scope>NUCLEOTIDE SEQUENCE [LARGE SCALE GENOMIC DNA]</scope>
    <source>
        <strain evidence="1 2">DSM 29158</strain>
    </source>
</reference>
<organism evidence="1 2">
    <name type="scientific">Abyssicoccus albus</name>
    <dbReference type="NCBI Taxonomy" id="1817405"/>
    <lineage>
        <taxon>Bacteria</taxon>
        <taxon>Bacillati</taxon>
        <taxon>Bacillota</taxon>
        <taxon>Bacilli</taxon>
        <taxon>Bacillales</taxon>
        <taxon>Abyssicoccaceae</taxon>
    </lineage>
</organism>
<evidence type="ECO:0000313" key="1">
    <source>
        <dbReference type="EMBL" id="RPF57600.1"/>
    </source>
</evidence>